<evidence type="ECO:0000313" key="2">
    <source>
        <dbReference type="Proteomes" id="UP000198211"/>
    </source>
</evidence>
<dbReference type="AlphaFoldDB" id="A0A225VPQ5"/>
<dbReference type="GO" id="GO:0006508">
    <property type="term" value="P:proteolysis"/>
    <property type="evidence" value="ECO:0007669"/>
    <property type="project" value="InterPro"/>
</dbReference>
<protein>
    <recommendedName>
        <fullName evidence="3">Peptidase A2 domain-containing protein</fullName>
    </recommendedName>
</protein>
<evidence type="ECO:0008006" key="3">
    <source>
        <dbReference type="Google" id="ProtNLM"/>
    </source>
</evidence>
<dbReference type="GO" id="GO:0004190">
    <property type="term" value="F:aspartic-type endopeptidase activity"/>
    <property type="evidence" value="ECO:0007669"/>
    <property type="project" value="InterPro"/>
</dbReference>
<reference evidence="2" key="1">
    <citation type="submission" date="2017-03" db="EMBL/GenBank/DDBJ databases">
        <title>Phytopthora megakarya and P. palmivora, two closely related causual agents of cacao black pod achieved similar genome size and gene model numbers by different mechanisms.</title>
        <authorList>
            <person name="Ali S."/>
            <person name="Shao J."/>
            <person name="Larry D.J."/>
            <person name="Kronmiller B."/>
            <person name="Shen D."/>
            <person name="Strem M.D."/>
            <person name="Melnick R.L."/>
            <person name="Guiltinan M.J."/>
            <person name="Tyler B.M."/>
            <person name="Meinhardt L.W."/>
            <person name="Bailey B.A."/>
        </authorList>
    </citation>
    <scope>NUCLEOTIDE SEQUENCE [LARGE SCALE GENOMIC DNA]</scope>
    <source>
        <strain evidence="2">zdho120</strain>
    </source>
</reference>
<dbReference type="CDD" id="cd00303">
    <property type="entry name" value="retropepsin_like"/>
    <property type="match status" value="1"/>
</dbReference>
<comment type="caution">
    <text evidence="1">The sequence shown here is derived from an EMBL/GenBank/DDBJ whole genome shotgun (WGS) entry which is preliminary data.</text>
</comment>
<dbReference type="InterPro" id="IPR021109">
    <property type="entry name" value="Peptidase_aspartic_dom_sf"/>
</dbReference>
<dbReference type="Gene3D" id="2.40.70.10">
    <property type="entry name" value="Acid Proteases"/>
    <property type="match status" value="1"/>
</dbReference>
<dbReference type="Proteomes" id="UP000198211">
    <property type="component" value="Unassembled WGS sequence"/>
</dbReference>
<organism evidence="1 2">
    <name type="scientific">Phytophthora megakarya</name>
    <dbReference type="NCBI Taxonomy" id="4795"/>
    <lineage>
        <taxon>Eukaryota</taxon>
        <taxon>Sar</taxon>
        <taxon>Stramenopiles</taxon>
        <taxon>Oomycota</taxon>
        <taxon>Peronosporomycetes</taxon>
        <taxon>Peronosporales</taxon>
        <taxon>Peronosporaceae</taxon>
        <taxon>Phytophthora</taxon>
    </lineage>
</organism>
<dbReference type="Pfam" id="PF13650">
    <property type="entry name" value="Asp_protease_2"/>
    <property type="match status" value="1"/>
</dbReference>
<dbReference type="PROSITE" id="PS00141">
    <property type="entry name" value="ASP_PROTEASE"/>
    <property type="match status" value="1"/>
</dbReference>
<dbReference type="InterPro" id="IPR001969">
    <property type="entry name" value="Aspartic_peptidase_AS"/>
</dbReference>
<name>A0A225VPQ5_9STRA</name>
<dbReference type="SUPFAM" id="SSF50630">
    <property type="entry name" value="Acid proteases"/>
    <property type="match status" value="1"/>
</dbReference>
<dbReference type="OrthoDB" id="127679at2759"/>
<gene>
    <name evidence="1" type="ORF">PHMEG_00021207</name>
</gene>
<accession>A0A225VPQ5</accession>
<proteinExistence type="predicted"/>
<evidence type="ECO:0000313" key="1">
    <source>
        <dbReference type="EMBL" id="OWZ06530.1"/>
    </source>
</evidence>
<dbReference type="EMBL" id="NBNE01003924">
    <property type="protein sequence ID" value="OWZ06530.1"/>
    <property type="molecule type" value="Genomic_DNA"/>
</dbReference>
<keyword evidence="2" id="KW-1185">Reference proteome</keyword>
<sequence>MGIRVLGSPLTPEPEGKPEFKLNAGERYGWWVENGCEEERSQCATVHGAVNNFRTQILLDTGATVSMISWDLAHRLKIKLNPQKRIKVSGLGDVPSYITSSAQIKITLGWRVVYVMEV</sequence>